<reference evidence="2" key="2">
    <citation type="submission" date="2021-01" db="EMBL/GenBank/DDBJ databases">
        <authorList>
            <person name="Schikora-Tamarit M.A."/>
        </authorList>
    </citation>
    <scope>NUCLEOTIDE SEQUENCE</scope>
    <source>
        <strain evidence="2">NCAIM Y.01608</strain>
    </source>
</reference>
<gene>
    <name evidence="2" type="ORF">OGATHE_001709</name>
</gene>
<accession>A0A9P8PPV8</accession>
<reference evidence="2" key="1">
    <citation type="journal article" date="2021" name="Open Biol.">
        <title>Shared evolutionary footprints suggest mitochondrial oxidative damage underlies multiple complex I losses in fungi.</title>
        <authorList>
            <person name="Schikora-Tamarit M.A."/>
            <person name="Marcet-Houben M."/>
            <person name="Nosek J."/>
            <person name="Gabaldon T."/>
        </authorList>
    </citation>
    <scope>NUCLEOTIDE SEQUENCE</scope>
    <source>
        <strain evidence="2">NCAIM Y.01608</strain>
    </source>
</reference>
<proteinExistence type="predicted"/>
<evidence type="ECO:0000313" key="2">
    <source>
        <dbReference type="EMBL" id="KAH3675369.1"/>
    </source>
</evidence>
<dbReference type="EMBL" id="JAEUBD010000382">
    <property type="protein sequence ID" value="KAH3675369.1"/>
    <property type="molecule type" value="Genomic_DNA"/>
</dbReference>
<name>A0A9P8PPV8_9ASCO</name>
<organism evidence="2 3">
    <name type="scientific">Ogataea polymorpha</name>
    <dbReference type="NCBI Taxonomy" id="460523"/>
    <lineage>
        <taxon>Eukaryota</taxon>
        <taxon>Fungi</taxon>
        <taxon>Dikarya</taxon>
        <taxon>Ascomycota</taxon>
        <taxon>Saccharomycotina</taxon>
        <taxon>Pichiomycetes</taxon>
        <taxon>Pichiales</taxon>
        <taxon>Pichiaceae</taxon>
        <taxon>Ogataea</taxon>
    </lineage>
</organism>
<keyword evidence="3" id="KW-1185">Reference proteome</keyword>
<comment type="caution">
    <text evidence="2">The sequence shown here is derived from an EMBL/GenBank/DDBJ whole genome shotgun (WGS) entry which is preliminary data.</text>
</comment>
<dbReference type="AlphaFoldDB" id="A0A9P8PPV8"/>
<feature type="region of interest" description="Disordered" evidence="1">
    <location>
        <begin position="1"/>
        <end position="38"/>
    </location>
</feature>
<dbReference type="Proteomes" id="UP000788993">
    <property type="component" value="Unassembled WGS sequence"/>
</dbReference>
<protein>
    <submittedName>
        <fullName evidence="2">Uncharacterized protein</fullName>
    </submittedName>
</protein>
<evidence type="ECO:0000313" key="3">
    <source>
        <dbReference type="Proteomes" id="UP000788993"/>
    </source>
</evidence>
<sequence length="146" mass="15115">MSSKSSVHSDRLTRKLPKLNPPQSWASTKSTGACSTSTYGESTGMCSGLWYDRSLLKGALVSAVGSALNLKCLRKSDSLTLAISVGLLLCASHSLILSCELSETDSQPVLGCVAGKCCNDLVAGSTTGSALLSVEYLARLRGINGA</sequence>
<feature type="compositionally biased region" description="Polar residues" evidence="1">
    <location>
        <begin position="21"/>
        <end position="38"/>
    </location>
</feature>
<evidence type="ECO:0000256" key="1">
    <source>
        <dbReference type="SAM" id="MobiDB-lite"/>
    </source>
</evidence>